<proteinExistence type="predicted"/>
<dbReference type="AlphaFoldDB" id="A0ABC8M2D8"/>
<dbReference type="EMBL" id="CAKOAT010886264">
    <property type="protein sequence ID" value="CAH8390299.1"/>
    <property type="molecule type" value="Genomic_DNA"/>
</dbReference>
<gene>
    <name evidence="1" type="ORF">ERUC_LOCUS42782</name>
</gene>
<keyword evidence="2" id="KW-1185">Reference proteome</keyword>
<sequence length="100" mass="11131">MANVNSTNSDVVMALRLLGMQTAASEAVCMYGCEANSNALTKYCQLHILKNRKHKLYKVGPGYGNGVLRKTDPEFALKHLPDESLIQLIIHGSFWHLKES</sequence>
<evidence type="ECO:0000313" key="1">
    <source>
        <dbReference type="EMBL" id="CAH8390299.1"/>
    </source>
</evidence>
<name>A0ABC8M2D8_ERUVS</name>
<protein>
    <submittedName>
        <fullName evidence="1">Uncharacterized protein</fullName>
    </submittedName>
</protein>
<accession>A0ABC8M2D8</accession>
<organism evidence="1 2">
    <name type="scientific">Eruca vesicaria subsp. sativa</name>
    <name type="common">Garden rocket</name>
    <name type="synonym">Eruca sativa</name>
    <dbReference type="NCBI Taxonomy" id="29727"/>
    <lineage>
        <taxon>Eukaryota</taxon>
        <taxon>Viridiplantae</taxon>
        <taxon>Streptophyta</taxon>
        <taxon>Embryophyta</taxon>
        <taxon>Tracheophyta</taxon>
        <taxon>Spermatophyta</taxon>
        <taxon>Magnoliopsida</taxon>
        <taxon>eudicotyledons</taxon>
        <taxon>Gunneridae</taxon>
        <taxon>Pentapetalae</taxon>
        <taxon>rosids</taxon>
        <taxon>malvids</taxon>
        <taxon>Brassicales</taxon>
        <taxon>Brassicaceae</taxon>
        <taxon>Brassiceae</taxon>
        <taxon>Eruca</taxon>
    </lineage>
</organism>
<evidence type="ECO:0000313" key="2">
    <source>
        <dbReference type="Proteomes" id="UP001642260"/>
    </source>
</evidence>
<comment type="caution">
    <text evidence="1">The sequence shown here is derived from an EMBL/GenBank/DDBJ whole genome shotgun (WGS) entry which is preliminary data.</text>
</comment>
<reference evidence="1 2" key="1">
    <citation type="submission" date="2022-03" db="EMBL/GenBank/DDBJ databases">
        <authorList>
            <person name="Macdonald S."/>
            <person name="Ahmed S."/>
            <person name="Newling K."/>
        </authorList>
    </citation>
    <scope>NUCLEOTIDE SEQUENCE [LARGE SCALE GENOMIC DNA]</scope>
</reference>
<dbReference type="Proteomes" id="UP001642260">
    <property type="component" value="Unassembled WGS sequence"/>
</dbReference>